<dbReference type="Pfam" id="PF00270">
    <property type="entry name" value="DEAD"/>
    <property type="match status" value="1"/>
</dbReference>
<dbReference type="InterPro" id="IPR001650">
    <property type="entry name" value="Helicase_C-like"/>
</dbReference>
<accession>A0ABW4QXJ4</accession>
<sequence>MSQLQAGYAIEEVVRFLSKPQFQHPIPATQVRELLHHLSWFEVTASVAFDQPGIEHDNEALWAVAANLVSRGLPTRAPVSLAEALLRHYWPQGAARDEVAFEKGTYSFTLGEPAKPELWAKWLWRALHPIDPRLQLNHPILIQLQSWESHGSDFERRFLTRLIPAVDGAYLLQLVQPQTSLRTLLEWAPDEAEQLHKLLQTNPEDFTDQSVDFTLPLPYPWRRNNGAVRGLVLEVDGSQHWEDEGQRRKDAARDKATREAGWVPVRLRTTEFSQPDKALAPLHEVVKQHDYLQLLRTNYERSLLATEAGRAALLLTLGPLAVGRVHRTLLECMLNGILPAHKTTWRLAIIERDIPCAVWGVACLIEQMHALYSLQGLGRSLPQIELFVVSSPEFDSATLPTIGEITMPVTALNQAELADDYDLLLDVSILQRPGFSQAPALRRTPCVTLRTAHAPQQARAFRTAPLIPYPPLVKRDGSSESAYHVSEEQAERGEALEYFVQNIFRKKGLRGGQLPIISRGLQGKSVLGLLPTGGGKSLTYQLAALLQPGVALVVDPIKSLMLDQYDGLQDNWIDAASFVNGSVRSRVQRELRLARLRRGEVLFFFISPERMVIPDFRQKLQDMYQSTPKVGFSYCVIDEAHCVSEWGHDFRTPYLRLGINARTYCRTYDGSALPLYGLTATASFDVLADVQRELNLENEDEAIVRTEVSARQELHVRILPIQVNDPLAFDAAGPAKQKALLDLLPTIPQDLRHWNGKSAIGLDEDTVLTVRRIPNLEDTTFFLPDEMGRYEHAGLIFCPHKSRKISSGVRSVVYALNEPGQDLPHLKTGYFMGASADDGDASEQTQQRELVSMDGMQTQFKANELNLLVATKAFGMGIDKPNVRFTVHYCYPGSIESFVQEAGRAGRDRATAVNYVLYYKEDVEIQQNFLANAFKGSHKEGCIMHELLTLISFPTSEQCEELNNELEIAFPEIPVTASLYAPPGQSTPRYLYLNQAHSCSYGRIDLADPQALTGNTDKKHPDISFTQAQQVVNWTINYLLTELPTPARTDQATLVKHLSGHSVAANTPGIIPRLERVSFGASPEPLTIGFTNGILREISEAAHTFSLDLPIPLLRKAAAYANTPEKFLSNLQKAYKKSTNQTLRLPAELRDLIKELVPRIRQEEDTAKAVHRLCLLGVIRDYTIDYSARAMTLYFAPRQSEEEVLNAYRTYLLRYTTPPRVDERILAVQEAAAGHHILYACLDNLLDFTYTETAAKRQESIKAMGNACEMGLNGENLSEYFDLYFNSKYAREEYLPKHTQNGRYFDRAILWRYLNYIGNPPDNLGKEKDNAKHLRGACSRLLQDRIYSANGVVLLLSGFTTLFLELSKPEDKQAERLLQEGRTNLLAGFSAFQEQDALELPALLAFAQEFASAASRYDNRIAAFINTHIISQLELEILTNWLQEFNHQFDDRPALAVVV</sequence>
<keyword evidence="1" id="KW-0547">Nucleotide-binding</keyword>
<feature type="domain" description="Helicase ATP-binding" evidence="3">
    <location>
        <begin position="517"/>
        <end position="700"/>
    </location>
</feature>
<name>A0ABW4QXJ4_9BACT</name>
<dbReference type="PROSITE" id="PS51194">
    <property type="entry name" value="HELICASE_CTER"/>
    <property type="match status" value="1"/>
</dbReference>
<evidence type="ECO:0000313" key="5">
    <source>
        <dbReference type="EMBL" id="MFD1874336.1"/>
    </source>
</evidence>
<comment type="caution">
    <text evidence="5">The sequence shown here is derived from an EMBL/GenBank/DDBJ whole genome shotgun (WGS) entry which is preliminary data.</text>
</comment>
<dbReference type="SUPFAM" id="SSF52540">
    <property type="entry name" value="P-loop containing nucleoside triphosphate hydrolases"/>
    <property type="match status" value="1"/>
</dbReference>
<dbReference type="Gene3D" id="3.40.50.300">
    <property type="entry name" value="P-loop containing nucleotide triphosphate hydrolases"/>
    <property type="match status" value="2"/>
</dbReference>
<dbReference type="EMBL" id="JBHUFD010000006">
    <property type="protein sequence ID" value="MFD1874336.1"/>
    <property type="molecule type" value="Genomic_DNA"/>
</dbReference>
<evidence type="ECO:0000256" key="1">
    <source>
        <dbReference type="ARBA" id="ARBA00022741"/>
    </source>
</evidence>
<dbReference type="RefSeq" id="WP_382316045.1">
    <property type="nucleotide sequence ID" value="NZ_JBHUFD010000006.1"/>
</dbReference>
<evidence type="ECO:0000259" key="4">
    <source>
        <dbReference type="PROSITE" id="PS51194"/>
    </source>
</evidence>
<dbReference type="InterPro" id="IPR011545">
    <property type="entry name" value="DEAD/DEAH_box_helicase_dom"/>
</dbReference>
<protein>
    <submittedName>
        <fullName evidence="5">DEAD/DEAH box helicase</fullName>
    </submittedName>
</protein>
<evidence type="ECO:0000313" key="6">
    <source>
        <dbReference type="Proteomes" id="UP001597197"/>
    </source>
</evidence>
<keyword evidence="6" id="KW-1185">Reference proteome</keyword>
<reference evidence="6" key="1">
    <citation type="journal article" date="2019" name="Int. J. Syst. Evol. Microbiol.">
        <title>The Global Catalogue of Microorganisms (GCM) 10K type strain sequencing project: providing services to taxonomists for standard genome sequencing and annotation.</title>
        <authorList>
            <consortium name="The Broad Institute Genomics Platform"/>
            <consortium name="The Broad Institute Genome Sequencing Center for Infectious Disease"/>
            <person name="Wu L."/>
            <person name="Ma J."/>
        </authorList>
    </citation>
    <scope>NUCLEOTIDE SEQUENCE [LARGE SCALE GENOMIC DNA]</scope>
    <source>
        <strain evidence="6">CGMCC 1.15795</strain>
    </source>
</reference>
<dbReference type="InterPro" id="IPR014001">
    <property type="entry name" value="Helicase_ATP-bd"/>
</dbReference>
<dbReference type="PROSITE" id="PS51192">
    <property type="entry name" value="HELICASE_ATP_BIND_1"/>
    <property type="match status" value="1"/>
</dbReference>
<keyword evidence="2" id="KW-0067">ATP-binding</keyword>
<dbReference type="SMART" id="SM00490">
    <property type="entry name" value="HELICc"/>
    <property type="match status" value="1"/>
</dbReference>
<feature type="domain" description="Helicase C-terminal" evidence="4">
    <location>
        <begin position="775"/>
        <end position="951"/>
    </location>
</feature>
<evidence type="ECO:0000259" key="3">
    <source>
        <dbReference type="PROSITE" id="PS51192"/>
    </source>
</evidence>
<dbReference type="GO" id="GO:0004386">
    <property type="term" value="F:helicase activity"/>
    <property type="evidence" value="ECO:0007669"/>
    <property type="project" value="UniProtKB-KW"/>
</dbReference>
<dbReference type="Proteomes" id="UP001597197">
    <property type="component" value="Unassembled WGS sequence"/>
</dbReference>
<dbReference type="SMART" id="SM00487">
    <property type="entry name" value="DEXDc"/>
    <property type="match status" value="1"/>
</dbReference>
<organism evidence="5 6">
    <name type="scientific">Hymenobacter bucti</name>
    <dbReference type="NCBI Taxonomy" id="1844114"/>
    <lineage>
        <taxon>Bacteria</taxon>
        <taxon>Pseudomonadati</taxon>
        <taxon>Bacteroidota</taxon>
        <taxon>Cytophagia</taxon>
        <taxon>Cytophagales</taxon>
        <taxon>Hymenobacteraceae</taxon>
        <taxon>Hymenobacter</taxon>
    </lineage>
</organism>
<evidence type="ECO:0000256" key="2">
    <source>
        <dbReference type="ARBA" id="ARBA00022840"/>
    </source>
</evidence>
<keyword evidence="5" id="KW-0347">Helicase</keyword>
<proteinExistence type="predicted"/>
<dbReference type="PANTHER" id="PTHR13710:SF108">
    <property type="entry name" value="ATP-DEPENDENT DNA HELICASE Q4"/>
    <property type="match status" value="1"/>
</dbReference>
<dbReference type="CDD" id="cd17920">
    <property type="entry name" value="DEXHc_RecQ"/>
    <property type="match status" value="1"/>
</dbReference>
<keyword evidence="5" id="KW-0378">Hydrolase</keyword>
<dbReference type="InterPro" id="IPR027417">
    <property type="entry name" value="P-loop_NTPase"/>
</dbReference>
<dbReference type="PANTHER" id="PTHR13710">
    <property type="entry name" value="DNA HELICASE RECQ FAMILY MEMBER"/>
    <property type="match status" value="1"/>
</dbReference>
<dbReference type="Pfam" id="PF00271">
    <property type="entry name" value="Helicase_C"/>
    <property type="match status" value="1"/>
</dbReference>
<gene>
    <name evidence="5" type="ORF">ACFSDX_17960</name>
</gene>